<keyword evidence="2" id="KW-0732">Signal</keyword>
<feature type="compositionally biased region" description="Basic residues" evidence="1">
    <location>
        <begin position="145"/>
        <end position="182"/>
    </location>
</feature>
<organism evidence="3 4">
    <name type="scientific">Amycolatopsis camponoti</name>
    <dbReference type="NCBI Taxonomy" id="2606593"/>
    <lineage>
        <taxon>Bacteria</taxon>
        <taxon>Bacillati</taxon>
        <taxon>Actinomycetota</taxon>
        <taxon>Actinomycetes</taxon>
        <taxon>Pseudonocardiales</taxon>
        <taxon>Pseudonocardiaceae</taxon>
        <taxon>Amycolatopsis</taxon>
    </lineage>
</organism>
<reference evidence="3 4" key="1">
    <citation type="submission" date="2019-09" db="EMBL/GenBank/DDBJ databases">
        <authorList>
            <person name="Leyn A S."/>
        </authorList>
    </citation>
    <scope>NUCLEOTIDE SEQUENCE [LARGE SCALE GENOMIC DNA]</scope>
    <source>
        <strain evidence="3">AA231_1</strain>
    </source>
</reference>
<dbReference type="EMBL" id="CABVGP010000001">
    <property type="protein sequence ID" value="VVJ17963.1"/>
    <property type="molecule type" value="Genomic_DNA"/>
</dbReference>
<feature type="region of interest" description="Disordered" evidence="1">
    <location>
        <begin position="110"/>
        <end position="182"/>
    </location>
</feature>
<feature type="chain" id="PRO_5026330155" description="VCBS repeat-containing protein" evidence="2">
    <location>
        <begin position="51"/>
        <end position="182"/>
    </location>
</feature>
<sequence length="182" mass="19773">MAVFLHGSTFGEKITEREGDLMNRIGVVRTAAITGLAAALGLAAAVPAMAAPGADPVTTVADLDGDGEIETVNAQLAGEDDQLISATVDGTYASIHLPADSRFGIQARRSSGLPVRAAGRGPRLRDGRRRERRRRPPGRPAHLLGHPHRLHPSRRRLERPRHGPVQRPPGARRRFRRLRLSH</sequence>
<evidence type="ECO:0000256" key="2">
    <source>
        <dbReference type="SAM" id="SignalP"/>
    </source>
</evidence>
<evidence type="ECO:0000313" key="3">
    <source>
        <dbReference type="EMBL" id="VVJ17963.1"/>
    </source>
</evidence>
<accession>A0A6I8LM62</accession>
<name>A0A6I8LM62_9PSEU</name>
<evidence type="ECO:0000313" key="4">
    <source>
        <dbReference type="Proteomes" id="UP000399805"/>
    </source>
</evidence>
<dbReference type="Proteomes" id="UP000399805">
    <property type="component" value="Unassembled WGS sequence"/>
</dbReference>
<feature type="signal peptide" evidence="2">
    <location>
        <begin position="1"/>
        <end position="50"/>
    </location>
</feature>
<keyword evidence="4" id="KW-1185">Reference proteome</keyword>
<evidence type="ECO:0000256" key="1">
    <source>
        <dbReference type="SAM" id="MobiDB-lite"/>
    </source>
</evidence>
<evidence type="ECO:0008006" key="5">
    <source>
        <dbReference type="Google" id="ProtNLM"/>
    </source>
</evidence>
<gene>
    <name evidence="3" type="ORF">AA23TX_02984</name>
</gene>
<proteinExistence type="predicted"/>
<dbReference type="AlphaFoldDB" id="A0A6I8LM62"/>
<protein>
    <recommendedName>
        <fullName evidence="5">VCBS repeat-containing protein</fullName>
    </recommendedName>
</protein>